<name>A0A9K3PGR7_9STRA</name>
<dbReference type="Pfam" id="PF04434">
    <property type="entry name" value="SWIM"/>
    <property type="match status" value="1"/>
</dbReference>
<dbReference type="SMART" id="SM00575">
    <property type="entry name" value="ZnF_PMZ"/>
    <property type="match status" value="1"/>
</dbReference>
<evidence type="ECO:0000256" key="4">
    <source>
        <dbReference type="PROSITE-ProRule" id="PRU00325"/>
    </source>
</evidence>
<dbReference type="AlphaFoldDB" id="A0A9K3PGR7"/>
<dbReference type="PANTHER" id="PTHR31973">
    <property type="entry name" value="POLYPROTEIN, PUTATIVE-RELATED"/>
    <property type="match status" value="1"/>
</dbReference>
<feature type="domain" description="SWIM-type" evidence="7">
    <location>
        <begin position="412"/>
        <end position="444"/>
    </location>
</feature>
<proteinExistence type="predicted"/>
<keyword evidence="9" id="KW-1185">Reference proteome</keyword>
<feature type="signal peptide" evidence="6">
    <location>
        <begin position="1"/>
        <end position="19"/>
    </location>
</feature>
<sequence length="552" mass="62508">MDLTVACFAFGCVLHLLKGLDVSGHIFNQQHISKLRESLRTVFTLTDIGSDVPNPRELLSSSFLCSFFPLQSQNDYHEDVFLRLLADLPDNGNYIDAAPDDPDKALLPGLDDVPLNPRLGADPQPKPTTYRDNYFTSPFIEVPKEFEDMSKVDLAIDDYEESSGVRLIIARSGGTGSRLYFCTSHVGCCFRAKFGRKRGTVPIIYKQELSNPFHCGQPVPPKMKGRAPKKRVRDKLEESVDHAIGEVKDGTPVLKDVIKAAANVQGVRASYNQAYRAIGRAVTKTKREKQQASFGLIMSYLHHFHLRNKDSTVRAESDADQRLRRLGICPGFIKHSLQHVRPVLSLDGAHLKSQWKGTLYIASVQTACNDIYPVSFAIMKDGEDTEGWKWFLELLVHVFRPSRGASQPESNQLLNVKEQTCECGKWQEHGIPCIHAVAYYRLFEMKTMQYILDNHVSEHYKYQTVNELLKENIVPVSLDVLDQDGVTLPPNRTKRSSGQPRKKRIRKRSRFAHDPDKSRIVCSRCKKRGHNVKTCVAREQLEKQHPAELDLS</sequence>
<feature type="compositionally biased region" description="Basic residues" evidence="5">
    <location>
        <begin position="492"/>
        <end position="510"/>
    </location>
</feature>
<dbReference type="OrthoDB" id="1164070at2759"/>
<dbReference type="Proteomes" id="UP000693970">
    <property type="component" value="Unassembled WGS sequence"/>
</dbReference>
<accession>A0A9K3PGR7</accession>
<evidence type="ECO:0000256" key="3">
    <source>
        <dbReference type="ARBA" id="ARBA00022833"/>
    </source>
</evidence>
<organism evidence="8 9">
    <name type="scientific">Nitzschia inconspicua</name>
    <dbReference type="NCBI Taxonomy" id="303405"/>
    <lineage>
        <taxon>Eukaryota</taxon>
        <taxon>Sar</taxon>
        <taxon>Stramenopiles</taxon>
        <taxon>Ochrophyta</taxon>
        <taxon>Bacillariophyta</taxon>
        <taxon>Bacillariophyceae</taxon>
        <taxon>Bacillariophycidae</taxon>
        <taxon>Bacillariales</taxon>
        <taxon>Bacillariaceae</taxon>
        <taxon>Nitzschia</taxon>
    </lineage>
</organism>
<keyword evidence="6" id="KW-0732">Signal</keyword>
<dbReference type="InterPro" id="IPR007527">
    <property type="entry name" value="Znf_SWIM"/>
</dbReference>
<evidence type="ECO:0000256" key="6">
    <source>
        <dbReference type="SAM" id="SignalP"/>
    </source>
</evidence>
<evidence type="ECO:0000313" key="9">
    <source>
        <dbReference type="Proteomes" id="UP000693970"/>
    </source>
</evidence>
<comment type="caution">
    <text evidence="8">The sequence shown here is derived from an EMBL/GenBank/DDBJ whole genome shotgun (WGS) entry which is preliminary data.</text>
</comment>
<keyword evidence="2 4" id="KW-0863">Zinc-finger</keyword>
<keyword evidence="1" id="KW-0479">Metal-binding</keyword>
<reference evidence="8" key="2">
    <citation type="submission" date="2021-04" db="EMBL/GenBank/DDBJ databases">
        <authorList>
            <person name="Podell S."/>
        </authorList>
    </citation>
    <scope>NUCLEOTIDE SEQUENCE</scope>
    <source>
        <strain evidence="8">Hildebrandi</strain>
    </source>
</reference>
<evidence type="ECO:0000256" key="1">
    <source>
        <dbReference type="ARBA" id="ARBA00022723"/>
    </source>
</evidence>
<dbReference type="GO" id="GO:0008270">
    <property type="term" value="F:zinc ion binding"/>
    <property type="evidence" value="ECO:0007669"/>
    <property type="project" value="UniProtKB-KW"/>
</dbReference>
<evidence type="ECO:0000256" key="5">
    <source>
        <dbReference type="SAM" id="MobiDB-lite"/>
    </source>
</evidence>
<gene>
    <name evidence="8" type="ORF">IV203_005249</name>
</gene>
<feature type="chain" id="PRO_5039911193" evidence="6">
    <location>
        <begin position="20"/>
        <end position="552"/>
    </location>
</feature>
<reference evidence="8" key="1">
    <citation type="journal article" date="2021" name="Sci. Rep.">
        <title>Diploid genomic architecture of Nitzschia inconspicua, an elite biomass production diatom.</title>
        <authorList>
            <person name="Oliver A."/>
            <person name="Podell S."/>
            <person name="Pinowska A."/>
            <person name="Traller J.C."/>
            <person name="Smith S.R."/>
            <person name="McClure R."/>
            <person name="Beliaev A."/>
            <person name="Bohutskyi P."/>
            <person name="Hill E.A."/>
            <person name="Rabines A."/>
            <person name="Zheng H."/>
            <person name="Allen L.Z."/>
            <person name="Kuo A."/>
            <person name="Grigoriev I.V."/>
            <person name="Allen A.E."/>
            <person name="Hazlebeck D."/>
            <person name="Allen E.E."/>
        </authorList>
    </citation>
    <scope>NUCLEOTIDE SEQUENCE</scope>
    <source>
        <strain evidence="8">Hildebrandi</strain>
    </source>
</reference>
<evidence type="ECO:0000259" key="7">
    <source>
        <dbReference type="PROSITE" id="PS50966"/>
    </source>
</evidence>
<dbReference type="PROSITE" id="PS50966">
    <property type="entry name" value="ZF_SWIM"/>
    <property type="match status" value="1"/>
</dbReference>
<dbReference type="InterPro" id="IPR006564">
    <property type="entry name" value="Znf_PMZ"/>
</dbReference>
<protein>
    <submittedName>
        <fullName evidence="8">MULE transposase domain containing protein</fullName>
    </submittedName>
</protein>
<dbReference type="EMBL" id="JAGRRH010000021">
    <property type="protein sequence ID" value="KAG7346181.1"/>
    <property type="molecule type" value="Genomic_DNA"/>
</dbReference>
<evidence type="ECO:0000313" key="8">
    <source>
        <dbReference type="EMBL" id="KAG7346181.1"/>
    </source>
</evidence>
<feature type="region of interest" description="Disordered" evidence="5">
    <location>
        <begin position="485"/>
        <end position="515"/>
    </location>
</feature>
<evidence type="ECO:0000256" key="2">
    <source>
        <dbReference type="ARBA" id="ARBA00022771"/>
    </source>
</evidence>
<dbReference type="PANTHER" id="PTHR31973:SF187">
    <property type="entry name" value="MUTATOR TRANSPOSASE MUDRA PROTEIN"/>
    <property type="match status" value="1"/>
</dbReference>
<keyword evidence="3" id="KW-0862">Zinc</keyword>